<dbReference type="PANTHER" id="PTHR31025">
    <property type="entry name" value="SI:CH211-196P9.1-RELATED"/>
    <property type="match status" value="1"/>
</dbReference>
<dbReference type="PROSITE" id="PS50950">
    <property type="entry name" value="ZF_THAP"/>
    <property type="match status" value="1"/>
</dbReference>
<comment type="caution">
    <text evidence="8">The sequence shown here is derived from an EMBL/GenBank/DDBJ whole genome shotgun (WGS) entry which is preliminary data.</text>
</comment>
<evidence type="ECO:0000256" key="1">
    <source>
        <dbReference type="ARBA" id="ARBA00022723"/>
    </source>
</evidence>
<evidence type="ECO:0000313" key="9">
    <source>
        <dbReference type="Proteomes" id="UP000281406"/>
    </source>
</evidence>
<keyword evidence="2 5" id="KW-0863">Zinc-finger</keyword>
<evidence type="ECO:0000256" key="5">
    <source>
        <dbReference type="PROSITE-ProRule" id="PRU00309"/>
    </source>
</evidence>
<feature type="domain" description="THAP-type" evidence="7">
    <location>
        <begin position="1"/>
        <end position="125"/>
    </location>
</feature>
<accession>A0A3N0YGE0</accession>
<dbReference type="AlphaFoldDB" id="A0A3N0YGE0"/>
<organism evidence="8 9">
    <name type="scientific">Anabarilius grahami</name>
    <name type="common">Kanglang fish</name>
    <name type="synonym">Barilius grahami</name>
    <dbReference type="NCBI Taxonomy" id="495550"/>
    <lineage>
        <taxon>Eukaryota</taxon>
        <taxon>Metazoa</taxon>
        <taxon>Chordata</taxon>
        <taxon>Craniata</taxon>
        <taxon>Vertebrata</taxon>
        <taxon>Euteleostomi</taxon>
        <taxon>Actinopterygii</taxon>
        <taxon>Neopterygii</taxon>
        <taxon>Teleostei</taxon>
        <taxon>Ostariophysi</taxon>
        <taxon>Cypriniformes</taxon>
        <taxon>Xenocyprididae</taxon>
        <taxon>Xenocypridinae</taxon>
        <taxon>Xenocypridinae incertae sedis</taxon>
        <taxon>Anabarilius</taxon>
    </lineage>
</organism>
<name>A0A3N0YGE0_ANAGA</name>
<dbReference type="GO" id="GO:0008270">
    <property type="term" value="F:zinc ion binding"/>
    <property type="evidence" value="ECO:0007669"/>
    <property type="project" value="UniProtKB-KW"/>
</dbReference>
<protein>
    <recommendedName>
        <fullName evidence="7">THAP-type domain-containing protein</fullName>
    </recommendedName>
</protein>
<dbReference type="OrthoDB" id="10066002at2759"/>
<keyword evidence="1" id="KW-0479">Metal-binding</keyword>
<evidence type="ECO:0000256" key="3">
    <source>
        <dbReference type="ARBA" id="ARBA00022833"/>
    </source>
</evidence>
<feature type="region of interest" description="Disordered" evidence="6">
    <location>
        <begin position="453"/>
        <end position="487"/>
    </location>
</feature>
<evidence type="ECO:0000256" key="6">
    <source>
        <dbReference type="SAM" id="MobiDB-lite"/>
    </source>
</evidence>
<evidence type="ECO:0000259" key="7">
    <source>
        <dbReference type="PROSITE" id="PS50950"/>
    </source>
</evidence>
<proteinExistence type="predicted"/>
<evidence type="ECO:0000313" key="8">
    <source>
        <dbReference type="EMBL" id="ROL45233.1"/>
    </source>
</evidence>
<evidence type="ECO:0000256" key="2">
    <source>
        <dbReference type="ARBA" id="ARBA00022771"/>
    </source>
</evidence>
<dbReference type="PANTHER" id="PTHR31025:SF9">
    <property type="entry name" value="SI:DKEY-286J15.1"/>
    <property type="match status" value="1"/>
</dbReference>
<dbReference type="Proteomes" id="UP000281406">
    <property type="component" value="Unassembled WGS sequence"/>
</dbReference>
<dbReference type="EMBL" id="RJVU01042598">
    <property type="protein sequence ID" value="ROL45233.1"/>
    <property type="molecule type" value="Genomic_DNA"/>
</dbReference>
<dbReference type="InterPro" id="IPR006612">
    <property type="entry name" value="THAP_Znf"/>
</dbReference>
<evidence type="ECO:0000256" key="4">
    <source>
        <dbReference type="ARBA" id="ARBA00023125"/>
    </source>
</evidence>
<dbReference type="GO" id="GO:0003677">
    <property type="term" value="F:DNA binding"/>
    <property type="evidence" value="ECO:0007669"/>
    <property type="project" value="UniProtKB-UniRule"/>
</dbReference>
<keyword evidence="3" id="KW-0862">Zinc</keyword>
<keyword evidence="4 5" id="KW-0238">DNA-binding</keyword>
<sequence>MPGRACCVVGCFNNSTKLQAWNKTVCVIHEPLLHIDWPYGLHRVPGRAEDQDVRQKWMKHINRDGFKPNKNTVVNRLSISGGPNLKKTVWRICSKVFSTNVARQLNWCGRGDKRGMRKSNIGSLLTGKFYLFFQEIWYTKARKVIKDGGVFHYPATGFLEERLRNVRKRSNRGSTQQMPEATQSRRAYIPESTIPEERALQQKEWLKHNSEPFTQVQSYMKDTVLCRANWIRGNSSKDILEILTEYPHLTSPGMIAQDFQVLHGEAAPKLFETWIPEYAEKVLFLAKQDNKLPSLSVEDMTLDAKGELALKLLPTMVPQTVYRVGKKTIRHSIEESRTAFIHQMPFPLLNPVMQQVLLPLSPAEGVRFRRESDVDAYPLYTNTAKHGMMPGRACCVVGCFNNSTKLQAWNKTVCVIHEPLLHIDWPYGLHRVPGRAEDQDVRQKWMKHINRDGFKPNKNTVVTPARPPPKRRCLQPLHQNSTTEPEAMETDVDVGNLENVPLQTCDVGTQWPDHRAQLQFQLR</sequence>
<reference evidence="8 9" key="1">
    <citation type="submission" date="2018-10" db="EMBL/GenBank/DDBJ databases">
        <title>Genome assembly for a Yunnan-Guizhou Plateau 3E fish, Anabarilius grahami (Regan), and its evolutionary and genetic applications.</title>
        <authorList>
            <person name="Jiang W."/>
        </authorList>
    </citation>
    <scope>NUCLEOTIDE SEQUENCE [LARGE SCALE GENOMIC DNA]</scope>
    <source>
        <strain evidence="8">AG-KIZ</strain>
        <tissue evidence="8">Muscle</tissue>
    </source>
</reference>
<keyword evidence="9" id="KW-1185">Reference proteome</keyword>
<gene>
    <name evidence="8" type="ORF">DPX16_17844</name>
</gene>